<comment type="similarity">
    <text evidence="2 11">Belongs to the chloramphenicol acetyltransferase family.</text>
</comment>
<organism evidence="12 13">
    <name type="scientific">Clostridium butyricum E4 str. BoNT E BL5262</name>
    <dbReference type="NCBI Taxonomy" id="632245"/>
    <lineage>
        <taxon>Bacteria</taxon>
        <taxon>Bacillati</taxon>
        <taxon>Bacillota</taxon>
        <taxon>Clostridia</taxon>
        <taxon>Eubacteriales</taxon>
        <taxon>Clostridiaceae</taxon>
        <taxon>Clostridium</taxon>
    </lineage>
</organism>
<keyword evidence="13" id="KW-1185">Reference proteome</keyword>
<proteinExistence type="inferred from homology"/>
<dbReference type="GO" id="GO:0046677">
    <property type="term" value="P:response to antibiotic"/>
    <property type="evidence" value="ECO:0007669"/>
    <property type="project" value="UniProtKB-KW"/>
</dbReference>
<comment type="catalytic activity">
    <reaction evidence="10">
        <text>chloramphenicol + acetyl-CoA = chloramphenicol 3-acetate + CoA</text>
        <dbReference type="Rhea" id="RHEA:18421"/>
        <dbReference type="ChEBI" id="CHEBI:16730"/>
        <dbReference type="ChEBI" id="CHEBI:17698"/>
        <dbReference type="ChEBI" id="CHEBI:57287"/>
        <dbReference type="ChEBI" id="CHEBI:57288"/>
        <dbReference type="EC" id="2.3.1.28"/>
    </reaction>
</comment>
<evidence type="ECO:0000313" key="13">
    <source>
        <dbReference type="Proteomes" id="UP000003081"/>
    </source>
</evidence>
<dbReference type="STRING" id="1492.ATN24_10680"/>
<evidence type="ECO:0000256" key="11">
    <source>
        <dbReference type="RuleBase" id="RU004156"/>
    </source>
</evidence>
<keyword evidence="6 10" id="KW-0808">Transferase</keyword>
<evidence type="ECO:0000256" key="10">
    <source>
        <dbReference type="RuleBase" id="RU000503"/>
    </source>
</evidence>
<accession>C4IGD6</accession>
<dbReference type="PROSITE" id="PS00100">
    <property type="entry name" value="CAT"/>
    <property type="match status" value="1"/>
</dbReference>
<evidence type="ECO:0000256" key="7">
    <source>
        <dbReference type="ARBA" id="ARBA00023251"/>
    </source>
</evidence>
<comment type="subunit">
    <text evidence="3">Homotrimer.</text>
</comment>
<comment type="caution">
    <text evidence="12">The sequence shown here is derived from an EMBL/GenBank/DDBJ whole genome shotgun (WGS) entry which is preliminary data.</text>
</comment>
<evidence type="ECO:0000313" key="12">
    <source>
        <dbReference type="EMBL" id="EEP54654.1"/>
    </source>
</evidence>
<dbReference type="PANTHER" id="PTHR38474">
    <property type="entry name" value="SLR0299 PROTEIN"/>
    <property type="match status" value="1"/>
</dbReference>
<protein>
    <recommendedName>
        <fullName evidence="5 10">Chloramphenicol acetyltransferase</fullName>
        <ecNumber evidence="4 10">2.3.1.28</ecNumber>
    </recommendedName>
</protein>
<evidence type="ECO:0000256" key="4">
    <source>
        <dbReference type="ARBA" id="ARBA00013235"/>
    </source>
</evidence>
<reference evidence="12 13" key="1">
    <citation type="submission" date="2009-08" db="EMBL/GenBank/DDBJ databases">
        <authorList>
            <person name="Shrivastava S."/>
            <person name="Brinkac L.B."/>
            <person name="Brown J.L."/>
            <person name="Bruce D.B."/>
            <person name="Detter C."/>
            <person name="Green L.D."/>
            <person name="Munk C.A."/>
            <person name="Rogers Y.C."/>
            <person name="Tapia R."/>
            <person name="Sims D.R."/>
            <person name="Smith L.A."/>
            <person name="Smith T.J."/>
            <person name="Sutton G."/>
            <person name="Brettin T."/>
        </authorList>
    </citation>
    <scope>NUCLEOTIDE SEQUENCE [LARGE SCALE GENOMIC DNA]</scope>
    <source>
        <strain evidence="13">E4 str. BoNT E BL5262</strain>
    </source>
</reference>
<dbReference type="Pfam" id="PF00302">
    <property type="entry name" value="CAT"/>
    <property type="match status" value="1"/>
</dbReference>
<name>C4IGD6_CLOBU</name>
<gene>
    <name evidence="12" type="ORF">CLP_1841</name>
</gene>
<evidence type="ECO:0000256" key="3">
    <source>
        <dbReference type="ARBA" id="ARBA00011233"/>
    </source>
</evidence>
<dbReference type="PANTHER" id="PTHR38474:SF2">
    <property type="entry name" value="CHLORAMPHENICOL ACETYLTRANSFERASE"/>
    <property type="match status" value="1"/>
</dbReference>
<dbReference type="EC" id="2.3.1.28" evidence="4 10"/>
<dbReference type="Proteomes" id="UP000003081">
    <property type="component" value="Unassembled WGS sequence"/>
</dbReference>
<keyword evidence="8 10" id="KW-0012">Acyltransferase</keyword>
<dbReference type="InterPro" id="IPR001707">
    <property type="entry name" value="Cmp_AcTrfase"/>
</dbReference>
<sequence length="217" mass="25879">MGLNIIDMNTWDRRECFNHFFNNAKCTYSITVNIDITNLYKYIKNNKLRFYPTFTWVVSKVINKYKEFKMSFDEEGRLGFFDEIGPSYSVLNDKTKVMSDLYTSFDNVFIKFYKDMENSLNSYKKDNKFMTTFQNNFFIVSCLPWFNYTSFNVNNEGSNPFLFPMVTWGKFFEENNKIIMPLTIQVHHAVADGYHCSLFFSDIEEISRNPEQYLILC</sequence>
<dbReference type="AlphaFoldDB" id="C4IGD6"/>
<dbReference type="GO" id="GO:0008811">
    <property type="term" value="F:chloramphenicol O-acetyltransferase activity"/>
    <property type="evidence" value="ECO:0007669"/>
    <property type="project" value="UniProtKB-EC"/>
</dbReference>
<evidence type="ECO:0000256" key="1">
    <source>
        <dbReference type="ARBA" id="ARBA00002150"/>
    </source>
</evidence>
<dbReference type="SMART" id="SM01059">
    <property type="entry name" value="CAT"/>
    <property type="match status" value="1"/>
</dbReference>
<comment type="function">
    <text evidence="1 10">This enzyme is an effector of chloramphenicol resistance in bacteria.</text>
</comment>
<dbReference type="Gene3D" id="3.30.559.10">
    <property type="entry name" value="Chloramphenicol acetyltransferase-like domain"/>
    <property type="match status" value="1"/>
</dbReference>
<dbReference type="InterPro" id="IPR023213">
    <property type="entry name" value="CAT-like_dom_sf"/>
</dbReference>
<evidence type="ECO:0000256" key="6">
    <source>
        <dbReference type="ARBA" id="ARBA00022679"/>
    </source>
</evidence>
<evidence type="ECO:0000256" key="8">
    <source>
        <dbReference type="ARBA" id="ARBA00023315"/>
    </source>
</evidence>
<dbReference type="InterPro" id="IPR018372">
    <property type="entry name" value="Chloramphenicol_AcTrfase_AS"/>
</dbReference>
<dbReference type="HOGENOM" id="CLU_093121_0_0_9"/>
<dbReference type="PIRSF" id="PIRSF000440">
    <property type="entry name" value="CAT"/>
    <property type="match status" value="1"/>
</dbReference>
<dbReference type="eggNOG" id="COG4845">
    <property type="taxonomic scope" value="Bacteria"/>
</dbReference>
<evidence type="ECO:0000256" key="9">
    <source>
        <dbReference type="PIRSR" id="PIRSR000440-1"/>
    </source>
</evidence>
<feature type="active site" description="Proton acceptor" evidence="9">
    <location>
        <position position="188"/>
    </location>
</feature>
<evidence type="ECO:0000256" key="2">
    <source>
        <dbReference type="ARBA" id="ARBA00010571"/>
    </source>
</evidence>
<dbReference type="RefSeq" id="WP_003415432.1">
    <property type="nucleotide sequence ID" value="NZ_ACOM01000005.1"/>
</dbReference>
<keyword evidence="7 10" id="KW-0046">Antibiotic resistance</keyword>
<evidence type="ECO:0000256" key="5">
    <source>
        <dbReference type="ARBA" id="ARBA00020291"/>
    </source>
</evidence>
<dbReference type="EMBL" id="ACOM01000005">
    <property type="protein sequence ID" value="EEP54654.1"/>
    <property type="molecule type" value="Genomic_DNA"/>
</dbReference>
<dbReference type="SUPFAM" id="SSF52777">
    <property type="entry name" value="CoA-dependent acyltransferases"/>
    <property type="match status" value="1"/>
</dbReference>